<protein>
    <recommendedName>
        <fullName evidence="15">Riboflavin biosynthesis protein</fullName>
    </recommendedName>
    <domain>
        <recommendedName>
            <fullName evidence="15">Riboflavin kinase</fullName>
            <ecNumber evidence="15">2.7.1.26</ecNumber>
        </recommendedName>
        <alternativeName>
            <fullName evidence="15">Flavokinase</fullName>
        </alternativeName>
    </domain>
    <domain>
        <recommendedName>
            <fullName evidence="15">FMN adenylyltransferase</fullName>
            <ecNumber evidence="15">2.7.7.2</ecNumber>
        </recommendedName>
        <alternativeName>
            <fullName evidence="15">FAD pyrophosphorylase</fullName>
        </alternativeName>
        <alternativeName>
            <fullName evidence="15">FAD synthase</fullName>
        </alternativeName>
    </domain>
</protein>
<dbReference type="UniPathway" id="UPA00277">
    <property type="reaction ID" value="UER00407"/>
</dbReference>
<dbReference type="Gene3D" id="2.40.30.30">
    <property type="entry name" value="Riboflavin kinase-like"/>
    <property type="match status" value="1"/>
</dbReference>
<organism evidence="17 18">
    <name type="scientific">Myxacorys almedinensis A</name>
    <dbReference type="NCBI Taxonomy" id="2690445"/>
    <lineage>
        <taxon>Bacteria</taxon>
        <taxon>Bacillati</taxon>
        <taxon>Cyanobacteriota</taxon>
        <taxon>Cyanophyceae</taxon>
        <taxon>Leptolyngbyales</taxon>
        <taxon>Leptolyngbyaceae</taxon>
        <taxon>Myxacorys</taxon>
        <taxon>Myxacorys almedinensis</taxon>
    </lineage>
</organism>
<keyword evidence="4 15" id="KW-0285">Flavoprotein</keyword>
<keyword evidence="6 15" id="KW-0808">Transferase</keyword>
<evidence type="ECO:0000256" key="6">
    <source>
        <dbReference type="ARBA" id="ARBA00022679"/>
    </source>
</evidence>
<dbReference type="InterPro" id="IPR002606">
    <property type="entry name" value="Riboflavin_kinase_bac"/>
</dbReference>
<evidence type="ECO:0000256" key="12">
    <source>
        <dbReference type="ARBA" id="ARBA00023268"/>
    </source>
</evidence>
<keyword evidence="9 15" id="KW-0418">Kinase</keyword>
<dbReference type="SUPFAM" id="SSF82114">
    <property type="entry name" value="Riboflavin kinase-like"/>
    <property type="match status" value="1"/>
</dbReference>
<evidence type="ECO:0000256" key="4">
    <source>
        <dbReference type="ARBA" id="ARBA00022630"/>
    </source>
</evidence>
<comment type="catalytic activity">
    <reaction evidence="13 15">
        <text>riboflavin + ATP = FMN + ADP + H(+)</text>
        <dbReference type="Rhea" id="RHEA:14357"/>
        <dbReference type="ChEBI" id="CHEBI:15378"/>
        <dbReference type="ChEBI" id="CHEBI:30616"/>
        <dbReference type="ChEBI" id="CHEBI:57986"/>
        <dbReference type="ChEBI" id="CHEBI:58210"/>
        <dbReference type="ChEBI" id="CHEBI:456216"/>
        <dbReference type="EC" id="2.7.1.26"/>
    </reaction>
</comment>
<dbReference type="PANTHER" id="PTHR22749">
    <property type="entry name" value="RIBOFLAVIN KINASE/FMN ADENYLYLTRANSFERASE"/>
    <property type="match status" value="1"/>
</dbReference>
<comment type="catalytic activity">
    <reaction evidence="14 15">
        <text>FMN + ATP + H(+) = FAD + diphosphate</text>
        <dbReference type="Rhea" id="RHEA:17237"/>
        <dbReference type="ChEBI" id="CHEBI:15378"/>
        <dbReference type="ChEBI" id="CHEBI:30616"/>
        <dbReference type="ChEBI" id="CHEBI:33019"/>
        <dbReference type="ChEBI" id="CHEBI:57692"/>
        <dbReference type="ChEBI" id="CHEBI:58210"/>
        <dbReference type="EC" id="2.7.7.2"/>
    </reaction>
</comment>
<dbReference type="GO" id="GO:0009398">
    <property type="term" value="P:FMN biosynthetic process"/>
    <property type="evidence" value="ECO:0007669"/>
    <property type="project" value="UniProtKB-UniRule"/>
</dbReference>
<dbReference type="PANTHER" id="PTHR22749:SF6">
    <property type="entry name" value="RIBOFLAVIN KINASE"/>
    <property type="match status" value="1"/>
</dbReference>
<keyword evidence="12" id="KW-0511">Multifunctional enzyme</keyword>
<gene>
    <name evidence="17" type="ORF">GS601_09025</name>
</gene>
<dbReference type="Pfam" id="PF06574">
    <property type="entry name" value="FAD_syn"/>
    <property type="match status" value="1"/>
</dbReference>
<keyword evidence="18" id="KW-1185">Reference proteome</keyword>
<comment type="caution">
    <text evidence="17">The sequence shown here is derived from an EMBL/GenBank/DDBJ whole genome shotgun (WGS) entry which is preliminary data.</text>
</comment>
<comment type="similarity">
    <text evidence="15">Belongs to the ribF family.</text>
</comment>
<dbReference type="RefSeq" id="WP_162422938.1">
    <property type="nucleotide sequence ID" value="NZ_WVIE01000008.1"/>
</dbReference>
<reference evidence="17" key="1">
    <citation type="submission" date="2019-12" db="EMBL/GenBank/DDBJ databases">
        <title>High-Quality draft genome sequences of three cyanobacteria isolated from the limestone walls of the Old Cathedral of Coimbra.</title>
        <authorList>
            <person name="Tiago I."/>
            <person name="Soares F."/>
            <person name="Portugal A."/>
        </authorList>
    </citation>
    <scope>NUCLEOTIDE SEQUENCE</scope>
    <source>
        <strain evidence="17">A</strain>
    </source>
</reference>
<dbReference type="Proteomes" id="UP000646053">
    <property type="component" value="Unassembled WGS sequence"/>
</dbReference>
<dbReference type="NCBIfam" id="TIGR00083">
    <property type="entry name" value="ribF"/>
    <property type="match status" value="1"/>
</dbReference>
<dbReference type="GO" id="GO:0005524">
    <property type="term" value="F:ATP binding"/>
    <property type="evidence" value="ECO:0007669"/>
    <property type="project" value="UniProtKB-UniRule"/>
</dbReference>
<keyword evidence="5 15" id="KW-0288">FMN</keyword>
<dbReference type="GO" id="GO:0008531">
    <property type="term" value="F:riboflavin kinase activity"/>
    <property type="evidence" value="ECO:0007669"/>
    <property type="project" value="UniProtKB-UniRule"/>
</dbReference>
<comment type="function">
    <text evidence="1">Catalyzes the phosphorylation of riboflavin to FMN followed by the adenylation of FMN to FAD.</text>
</comment>
<evidence type="ECO:0000313" key="17">
    <source>
        <dbReference type="EMBL" id="NDJ17427.1"/>
    </source>
</evidence>
<keyword evidence="10 15" id="KW-0274">FAD</keyword>
<feature type="domain" description="Riboflavin kinase" evidence="16">
    <location>
        <begin position="177"/>
        <end position="302"/>
    </location>
</feature>
<comment type="pathway">
    <text evidence="2 15">Cofactor biosynthesis; FAD biosynthesis; FAD from FMN: step 1/1.</text>
</comment>
<dbReference type="Pfam" id="PF01687">
    <property type="entry name" value="Flavokinase"/>
    <property type="match status" value="1"/>
</dbReference>
<dbReference type="InterPro" id="IPR015865">
    <property type="entry name" value="Riboflavin_kinase_bac/euk"/>
</dbReference>
<dbReference type="InterPro" id="IPR023468">
    <property type="entry name" value="Riboflavin_kinase"/>
</dbReference>
<evidence type="ECO:0000256" key="7">
    <source>
        <dbReference type="ARBA" id="ARBA00022695"/>
    </source>
</evidence>
<evidence type="ECO:0000256" key="14">
    <source>
        <dbReference type="ARBA" id="ARBA00049494"/>
    </source>
</evidence>
<evidence type="ECO:0000256" key="10">
    <source>
        <dbReference type="ARBA" id="ARBA00022827"/>
    </source>
</evidence>
<dbReference type="Gene3D" id="3.40.50.620">
    <property type="entry name" value="HUPs"/>
    <property type="match status" value="1"/>
</dbReference>
<dbReference type="GO" id="GO:0009231">
    <property type="term" value="P:riboflavin biosynthetic process"/>
    <property type="evidence" value="ECO:0007669"/>
    <property type="project" value="InterPro"/>
</dbReference>
<keyword evidence="11 15" id="KW-0067">ATP-binding</keyword>
<keyword evidence="8 15" id="KW-0547">Nucleotide-binding</keyword>
<evidence type="ECO:0000256" key="3">
    <source>
        <dbReference type="ARBA" id="ARBA00005201"/>
    </source>
</evidence>
<evidence type="ECO:0000256" key="15">
    <source>
        <dbReference type="PIRNR" id="PIRNR004491"/>
    </source>
</evidence>
<dbReference type="InterPro" id="IPR015864">
    <property type="entry name" value="FAD_synthase"/>
</dbReference>
<evidence type="ECO:0000256" key="13">
    <source>
        <dbReference type="ARBA" id="ARBA00047880"/>
    </source>
</evidence>
<accession>A0A8J7YZG1</accession>
<dbReference type="NCBIfam" id="NF004162">
    <property type="entry name" value="PRK05627.1-5"/>
    <property type="match status" value="1"/>
</dbReference>
<evidence type="ECO:0000256" key="1">
    <source>
        <dbReference type="ARBA" id="ARBA00002121"/>
    </source>
</evidence>
<evidence type="ECO:0000256" key="2">
    <source>
        <dbReference type="ARBA" id="ARBA00004726"/>
    </source>
</evidence>
<proteinExistence type="inferred from homology"/>
<dbReference type="InterPro" id="IPR023465">
    <property type="entry name" value="Riboflavin_kinase_dom_sf"/>
</dbReference>
<evidence type="ECO:0000256" key="8">
    <source>
        <dbReference type="ARBA" id="ARBA00022741"/>
    </source>
</evidence>
<evidence type="ECO:0000256" key="11">
    <source>
        <dbReference type="ARBA" id="ARBA00022840"/>
    </source>
</evidence>
<evidence type="ECO:0000313" key="18">
    <source>
        <dbReference type="Proteomes" id="UP000646053"/>
    </source>
</evidence>
<dbReference type="PIRSF" id="PIRSF004491">
    <property type="entry name" value="FAD_Synth"/>
    <property type="match status" value="1"/>
</dbReference>
<sequence>MWITSSPSTALTPTAVALGNFDGIHLGHRQVVLPVLDTQTSNRATVVTFSPHPKEFFTGQPRSLLTPLDEKAAHLESIGIAQLVMLPFTQALAALSPQQFVEEVLVRHMQAQQVSIGADFRFGCKRAGTAEDLSAIAASYGISTTIVPLLTFQGKRISSSSVRDALLQGDLATANRMLGRSYRLSGQVVKGQQLGHTIGFPTANLQPPANKLIPRQGVYGVRVSGEEADSVLGVMNIGNRPTVNGLTQTIEVHLLDWAGDLYGQTLTVELEEFIRPEQKFASLEELQTQINLDCETARTMLAAIS</sequence>
<dbReference type="UniPathway" id="UPA00276">
    <property type="reaction ID" value="UER00406"/>
</dbReference>
<keyword evidence="7 15" id="KW-0548">Nucleotidyltransferase</keyword>
<dbReference type="InterPro" id="IPR014729">
    <property type="entry name" value="Rossmann-like_a/b/a_fold"/>
</dbReference>
<dbReference type="GO" id="GO:0003919">
    <property type="term" value="F:FMN adenylyltransferase activity"/>
    <property type="evidence" value="ECO:0007669"/>
    <property type="project" value="UniProtKB-UniRule"/>
</dbReference>
<dbReference type="EMBL" id="WVIE01000008">
    <property type="protein sequence ID" value="NDJ17427.1"/>
    <property type="molecule type" value="Genomic_DNA"/>
</dbReference>
<dbReference type="SMART" id="SM00904">
    <property type="entry name" value="Flavokinase"/>
    <property type="match status" value="1"/>
</dbReference>
<dbReference type="GO" id="GO:0006747">
    <property type="term" value="P:FAD biosynthetic process"/>
    <property type="evidence" value="ECO:0007669"/>
    <property type="project" value="UniProtKB-UniRule"/>
</dbReference>
<dbReference type="CDD" id="cd02064">
    <property type="entry name" value="FAD_synthetase_N"/>
    <property type="match status" value="1"/>
</dbReference>
<name>A0A8J7YZG1_9CYAN</name>
<comment type="pathway">
    <text evidence="3 15">Cofactor biosynthesis; FMN biosynthesis; FMN from riboflavin (ATP route): step 1/1.</text>
</comment>
<evidence type="ECO:0000256" key="9">
    <source>
        <dbReference type="ARBA" id="ARBA00022777"/>
    </source>
</evidence>
<dbReference type="FunFam" id="3.40.50.620:FF:000021">
    <property type="entry name" value="Riboflavin biosynthesis protein"/>
    <property type="match status" value="1"/>
</dbReference>
<dbReference type="EC" id="2.7.1.26" evidence="15"/>
<dbReference type="FunFam" id="2.40.30.30:FF:000003">
    <property type="entry name" value="Riboflavin biosynthesis protein"/>
    <property type="match status" value="1"/>
</dbReference>
<evidence type="ECO:0000256" key="5">
    <source>
        <dbReference type="ARBA" id="ARBA00022643"/>
    </source>
</evidence>
<dbReference type="SUPFAM" id="SSF52374">
    <property type="entry name" value="Nucleotidylyl transferase"/>
    <property type="match status" value="1"/>
</dbReference>
<dbReference type="AlphaFoldDB" id="A0A8J7YZG1"/>
<dbReference type="EC" id="2.7.7.2" evidence="15"/>
<evidence type="ECO:0000259" key="16">
    <source>
        <dbReference type="SMART" id="SM00904"/>
    </source>
</evidence>
<dbReference type="NCBIfam" id="NF004160">
    <property type="entry name" value="PRK05627.1-3"/>
    <property type="match status" value="1"/>
</dbReference>